<evidence type="ECO:0000313" key="8">
    <source>
        <dbReference type="Proteomes" id="UP000069771"/>
    </source>
</evidence>
<gene>
    <name evidence="6" type="ORF">AALO17_00970</name>
    <name evidence="7" type="ORF">BO223_02185</name>
</gene>
<evidence type="ECO:0000256" key="4">
    <source>
        <dbReference type="ARBA" id="ARBA00023172"/>
    </source>
</evidence>
<dbReference type="KEGG" id="fro:AALO17_00970"/>
<dbReference type="AlphaFoldDB" id="A0A140DRF4"/>
<evidence type="ECO:0000256" key="5">
    <source>
        <dbReference type="SAM" id="Coils"/>
    </source>
</evidence>
<evidence type="ECO:0000256" key="1">
    <source>
        <dbReference type="ARBA" id="ARBA00003416"/>
    </source>
</evidence>
<dbReference type="Pfam" id="PF02646">
    <property type="entry name" value="RmuC"/>
    <property type="match status" value="1"/>
</dbReference>
<dbReference type="OrthoDB" id="370725at2"/>
<dbReference type="GeneID" id="78477021"/>
<comment type="similarity">
    <text evidence="2">Belongs to the RmuC family.</text>
</comment>
<comment type="function">
    <text evidence="1">Involved in DNA recombination.</text>
</comment>
<dbReference type="EMBL" id="MPJZ01000030">
    <property type="protein sequence ID" value="OLU46433.1"/>
    <property type="molecule type" value="Genomic_DNA"/>
</dbReference>
<protein>
    <recommendedName>
        <fullName evidence="10">DNA recombination protein RmuC</fullName>
    </recommendedName>
</protein>
<dbReference type="PANTHER" id="PTHR30563">
    <property type="entry name" value="DNA RECOMBINATION PROTEIN RMUC"/>
    <property type="match status" value="1"/>
</dbReference>
<feature type="coiled-coil region" evidence="5">
    <location>
        <begin position="231"/>
        <end position="265"/>
    </location>
</feature>
<dbReference type="STRING" id="1702221.AALO17_00970"/>
<dbReference type="Proteomes" id="UP000069771">
    <property type="component" value="Chromosome"/>
</dbReference>
<dbReference type="EMBL" id="CP011391">
    <property type="protein sequence ID" value="AMK53231.1"/>
    <property type="molecule type" value="Genomic_DNA"/>
</dbReference>
<name>A0A140DRF4_9FIRM</name>
<proteinExistence type="inferred from homology"/>
<dbReference type="RefSeq" id="WP_067554107.1">
    <property type="nucleotide sequence ID" value="NZ_CAJTBG010000014.1"/>
</dbReference>
<keyword evidence="4" id="KW-0233">DNA recombination</keyword>
<dbReference type="PANTHER" id="PTHR30563:SF0">
    <property type="entry name" value="DNA RECOMBINATION PROTEIN RMUC"/>
    <property type="match status" value="1"/>
</dbReference>
<evidence type="ECO:0008006" key="10">
    <source>
        <dbReference type="Google" id="ProtNLM"/>
    </source>
</evidence>
<organism evidence="6 8">
    <name type="scientific">Faecalibaculum rodentium</name>
    <dbReference type="NCBI Taxonomy" id="1702221"/>
    <lineage>
        <taxon>Bacteria</taxon>
        <taxon>Bacillati</taxon>
        <taxon>Bacillota</taxon>
        <taxon>Erysipelotrichia</taxon>
        <taxon>Erysipelotrichales</taxon>
        <taxon>Erysipelotrichaceae</taxon>
        <taxon>Faecalibaculum</taxon>
    </lineage>
</organism>
<dbReference type="Proteomes" id="UP000186758">
    <property type="component" value="Unassembled WGS sequence"/>
</dbReference>
<sequence>MTWEWILTGIMAAAILWLLLDRRHGLSAGPGITDSQYEALRQELAQLKESQSLSGQSLDWMLETVDGMSRIMNRSKSRGMWGEYQMELLLENYAGTRGRIWDRQVTLANGKIADAALLLPGSRQVLCVDSKFPMDNFLRMDEDPRYEKLFAQNMKKHIDDVAQKYITEQTAPLAVLFVPAEGVYQYILSDCPDLFDYSLRHHVMITGPGTLTGVLTILGQAQRDWYRAEHRPEIEAGLEKLQEEAARLSDRCEKAERTFSALSDQLHQSAVTSRKMRRKLDELLEGGDLS</sequence>
<accession>A0A140DRF4</accession>
<evidence type="ECO:0000313" key="9">
    <source>
        <dbReference type="Proteomes" id="UP000186758"/>
    </source>
</evidence>
<reference evidence="7 9" key="2">
    <citation type="submission" date="2016-11" db="EMBL/GenBank/DDBJ databases">
        <title>Description of two novel members of the family Erysipelotrichaceae: Ileibacterium lipovorans gen. nov., sp. nov. and Dubosiella newyorkensis, gen. nov., sp. nov.</title>
        <authorList>
            <person name="Cox L.M."/>
            <person name="Sohn J."/>
            <person name="Tyrrell K.L."/>
            <person name="Citron D.M."/>
            <person name="Lawson P.A."/>
            <person name="Patel N.B."/>
            <person name="Iizumi T."/>
            <person name="Perez-Perez G.I."/>
            <person name="Goldstein E.J."/>
            <person name="Blaser M.J."/>
        </authorList>
    </citation>
    <scope>NUCLEOTIDE SEQUENCE [LARGE SCALE GENOMIC DNA]</scope>
    <source>
        <strain evidence="7 9">NYU-BL-K8</strain>
    </source>
</reference>
<evidence type="ECO:0000256" key="2">
    <source>
        <dbReference type="ARBA" id="ARBA00009840"/>
    </source>
</evidence>
<reference evidence="6 8" key="1">
    <citation type="journal article" date="2016" name="Gut Pathog.">
        <title>Whole genome sequencing of "Faecalibaculum rodentium" ALO17, isolated from C57BL/6J laboratory mouse feces.</title>
        <authorList>
            <person name="Lim S."/>
            <person name="Chang D.H."/>
            <person name="Ahn S."/>
            <person name="Kim B.C."/>
        </authorList>
    </citation>
    <scope>NUCLEOTIDE SEQUENCE [LARGE SCALE GENOMIC DNA]</scope>
    <source>
        <strain evidence="6 8">Alo17</strain>
    </source>
</reference>
<keyword evidence="3 5" id="KW-0175">Coiled coil</keyword>
<evidence type="ECO:0000313" key="6">
    <source>
        <dbReference type="EMBL" id="AMK53231.1"/>
    </source>
</evidence>
<evidence type="ECO:0000313" key="7">
    <source>
        <dbReference type="EMBL" id="OLU46433.1"/>
    </source>
</evidence>
<dbReference type="GO" id="GO:0006310">
    <property type="term" value="P:DNA recombination"/>
    <property type="evidence" value="ECO:0007669"/>
    <property type="project" value="UniProtKB-KW"/>
</dbReference>
<evidence type="ECO:0000256" key="3">
    <source>
        <dbReference type="ARBA" id="ARBA00023054"/>
    </source>
</evidence>
<dbReference type="InterPro" id="IPR003798">
    <property type="entry name" value="DNA_recombination_RmuC"/>
</dbReference>
<keyword evidence="8" id="KW-1185">Reference proteome</keyword>